<dbReference type="Proteomes" id="UP000228945">
    <property type="component" value="Chromosome"/>
</dbReference>
<feature type="signal peptide" evidence="1">
    <location>
        <begin position="1"/>
        <end position="38"/>
    </location>
</feature>
<feature type="domain" description="Bacteriophage N4 adsorption protein A C-terminal" evidence="2">
    <location>
        <begin position="331"/>
        <end position="497"/>
    </location>
</feature>
<organism evidence="3 4">
    <name type="scientific">Caulobacter mirabilis</name>
    <dbReference type="NCBI Taxonomy" id="69666"/>
    <lineage>
        <taxon>Bacteria</taxon>
        <taxon>Pseudomonadati</taxon>
        <taxon>Pseudomonadota</taxon>
        <taxon>Alphaproteobacteria</taxon>
        <taxon>Caulobacterales</taxon>
        <taxon>Caulobacteraceae</taxon>
        <taxon>Caulobacter</taxon>
    </lineage>
</organism>
<dbReference type="InterPro" id="IPR025137">
    <property type="entry name" value="NfrA_C"/>
</dbReference>
<evidence type="ECO:0000256" key="1">
    <source>
        <dbReference type="SAM" id="SignalP"/>
    </source>
</evidence>
<evidence type="ECO:0000259" key="2">
    <source>
        <dbReference type="Pfam" id="PF13283"/>
    </source>
</evidence>
<dbReference type="Gene3D" id="1.25.40.10">
    <property type="entry name" value="Tetratricopeptide repeat domain"/>
    <property type="match status" value="1"/>
</dbReference>
<keyword evidence="1" id="KW-0732">Signal</keyword>
<dbReference type="Pfam" id="PF14559">
    <property type="entry name" value="TPR_19"/>
    <property type="match status" value="1"/>
</dbReference>
<dbReference type="InterPro" id="IPR011990">
    <property type="entry name" value="TPR-like_helical_dom_sf"/>
</dbReference>
<dbReference type="EMBL" id="CP024201">
    <property type="protein sequence ID" value="ATQ43998.1"/>
    <property type="molecule type" value="Genomic_DNA"/>
</dbReference>
<dbReference type="Pfam" id="PF13283">
    <property type="entry name" value="NfrA_C"/>
    <property type="match status" value="1"/>
</dbReference>
<name>A0A2D2B188_9CAUL</name>
<dbReference type="KEGG" id="cmb:CSW64_17190"/>
<protein>
    <recommendedName>
        <fullName evidence="2">Bacteriophage N4 adsorption protein A C-terminal domain-containing protein</fullName>
    </recommendedName>
</protein>
<evidence type="ECO:0000313" key="4">
    <source>
        <dbReference type="Proteomes" id="UP000228945"/>
    </source>
</evidence>
<dbReference type="AlphaFoldDB" id="A0A2D2B188"/>
<keyword evidence="4" id="KW-1185">Reference proteome</keyword>
<accession>A0A2D2B188</accession>
<proteinExistence type="predicted"/>
<gene>
    <name evidence="3" type="ORF">CSW64_17190</name>
</gene>
<dbReference type="SUPFAM" id="SSF48452">
    <property type="entry name" value="TPR-like"/>
    <property type="match status" value="2"/>
</dbReference>
<sequence>MSRQPKMIAALHQTMTLPRILAAPVAATLLLAAPTLTAAQTDPQAQATAAYAHMQRGDYAAAATAAERAVAGAPDNADWRLLLVDAYLRTDRPADALAAIQPLANRSDYPVQSRLAQAAAAAGRKDLALEAYAKAAAGAPDAESRAFLTRSHIAALVEAKRLVEARAAFDAAKANGALEGSAPLDLANLALAVGDDATAHEAFAQANTAKPLSGSSALDAAYNARRLGRDADAVRYFRQGLDSAQRGEITLDEQRSFAIRREVETLERRWGASALISRGVAAAAPGAALGADQRGVVQAGGEVYYRLGGYRSGRPIDVFARAFQTLDAETGDATGGKTTQGWIGVRWKPIAETNLILEGSRMVALGDLARDDWMVRAAWSADQGVDLRMDRTSWPTWRVYADLAHIVDADQTIGLLEGRAGRSFRIGERSVLTPYAVVRADYDNGLSNKDAIGAGAGLAWRHWFRETPYTAPASFIELSLDYRARLSGDDRAEGTFVTFSLSY</sequence>
<reference evidence="3 4" key="1">
    <citation type="submission" date="2017-10" db="EMBL/GenBank/DDBJ databases">
        <title>Genome sequence of Caulobacter mirabilis FWC38.</title>
        <authorList>
            <person name="Fiebig A."/>
            <person name="Crosson S."/>
        </authorList>
    </citation>
    <scope>NUCLEOTIDE SEQUENCE [LARGE SCALE GENOMIC DNA]</scope>
    <source>
        <strain evidence="3 4">FWC 38</strain>
    </source>
</reference>
<evidence type="ECO:0000313" key="3">
    <source>
        <dbReference type="EMBL" id="ATQ43998.1"/>
    </source>
</evidence>
<feature type="chain" id="PRO_5013702664" description="Bacteriophage N4 adsorption protein A C-terminal domain-containing protein" evidence="1">
    <location>
        <begin position="39"/>
        <end position="503"/>
    </location>
</feature>